<evidence type="ECO:0000313" key="1">
    <source>
        <dbReference type="EMBL" id="KIW45142.1"/>
    </source>
</evidence>
<evidence type="ECO:0000313" key="2">
    <source>
        <dbReference type="Proteomes" id="UP000053342"/>
    </source>
</evidence>
<dbReference type="AlphaFoldDB" id="A0A0D2C5R5"/>
<dbReference type="Proteomes" id="UP000053342">
    <property type="component" value="Unassembled WGS sequence"/>
</dbReference>
<protein>
    <submittedName>
        <fullName evidence="1">Uncharacterized protein</fullName>
    </submittedName>
</protein>
<name>A0A0D2C5R5_9EURO</name>
<dbReference type="EMBL" id="KN847334">
    <property type="protein sequence ID" value="KIW45142.1"/>
    <property type="molecule type" value="Genomic_DNA"/>
</dbReference>
<accession>A0A0D2C5R5</accession>
<organism evidence="1 2">
    <name type="scientific">Exophiala oligosperma</name>
    <dbReference type="NCBI Taxonomy" id="215243"/>
    <lineage>
        <taxon>Eukaryota</taxon>
        <taxon>Fungi</taxon>
        <taxon>Dikarya</taxon>
        <taxon>Ascomycota</taxon>
        <taxon>Pezizomycotina</taxon>
        <taxon>Eurotiomycetes</taxon>
        <taxon>Chaetothyriomycetidae</taxon>
        <taxon>Chaetothyriales</taxon>
        <taxon>Herpotrichiellaceae</taxon>
        <taxon>Exophiala</taxon>
    </lineage>
</organism>
<dbReference type="VEuPathDB" id="FungiDB:PV06_03553"/>
<dbReference type="RefSeq" id="XP_016265358.1">
    <property type="nucleotide sequence ID" value="XM_016404353.1"/>
</dbReference>
<dbReference type="OrthoDB" id="4161769at2759"/>
<gene>
    <name evidence="1" type="ORF">PV06_03553</name>
</gene>
<dbReference type="STRING" id="215243.A0A0D2C5R5"/>
<keyword evidence="2" id="KW-1185">Reference proteome</keyword>
<dbReference type="GeneID" id="27355627"/>
<reference evidence="1 2" key="1">
    <citation type="submission" date="2015-01" db="EMBL/GenBank/DDBJ databases">
        <title>The Genome Sequence of Exophiala oligosperma CBS72588.</title>
        <authorList>
            <consortium name="The Broad Institute Genomics Platform"/>
            <person name="Cuomo C."/>
            <person name="de Hoog S."/>
            <person name="Gorbushina A."/>
            <person name="Stielow B."/>
            <person name="Teixiera M."/>
            <person name="Abouelleil A."/>
            <person name="Chapman S.B."/>
            <person name="Priest M."/>
            <person name="Young S.K."/>
            <person name="Wortman J."/>
            <person name="Nusbaum C."/>
            <person name="Birren B."/>
        </authorList>
    </citation>
    <scope>NUCLEOTIDE SEQUENCE [LARGE SCALE GENOMIC DNA]</scope>
    <source>
        <strain evidence="1 2">CBS 72588</strain>
    </source>
</reference>
<sequence>MWIFRKNLLSRRSTLPDDFPAGGWESERPLPGDRLQKGHLKQALINDAVDEAIARSIFRCIFSSKGPRSYPLEDLTIMPTSMSLDGRSSLERELSLVNEVISEQCHVRRGIRDDERDDLFVETGDSTIWMYGQASQSQNEELEKGGVKALFISTHGVFYRGDGPCLQLLLHKEPQYSV</sequence>
<proteinExistence type="predicted"/>
<dbReference type="HOGENOM" id="CLU_1510621_0_0_1"/>